<sequence length="50" mass="5754">MSLNQHIPFPCITLQILYSKQSIMILNGLTIMSLSRANFVIFIIHVYQTT</sequence>
<dbReference type="EMBL" id="CM047748">
    <property type="protein sequence ID" value="KAJ0015093.1"/>
    <property type="molecule type" value="Genomic_DNA"/>
</dbReference>
<keyword evidence="2" id="KW-1185">Reference proteome</keyword>
<reference evidence="2" key="1">
    <citation type="journal article" date="2023" name="G3 (Bethesda)">
        <title>Genome assembly and association tests identify interacting loci associated with vigor, precocity, and sex in interspecific pistachio rootstocks.</title>
        <authorList>
            <person name="Palmer W."/>
            <person name="Jacygrad E."/>
            <person name="Sagayaradj S."/>
            <person name="Cavanaugh K."/>
            <person name="Han R."/>
            <person name="Bertier L."/>
            <person name="Beede B."/>
            <person name="Kafkas S."/>
            <person name="Golino D."/>
            <person name="Preece J."/>
            <person name="Michelmore R."/>
        </authorList>
    </citation>
    <scope>NUCLEOTIDE SEQUENCE [LARGE SCALE GENOMIC DNA]</scope>
</reference>
<dbReference type="Proteomes" id="UP001163603">
    <property type="component" value="Chromosome 13"/>
</dbReference>
<accession>A0ACC0XFQ2</accession>
<organism evidence="1 2">
    <name type="scientific">Pistacia integerrima</name>
    <dbReference type="NCBI Taxonomy" id="434235"/>
    <lineage>
        <taxon>Eukaryota</taxon>
        <taxon>Viridiplantae</taxon>
        <taxon>Streptophyta</taxon>
        <taxon>Embryophyta</taxon>
        <taxon>Tracheophyta</taxon>
        <taxon>Spermatophyta</taxon>
        <taxon>Magnoliopsida</taxon>
        <taxon>eudicotyledons</taxon>
        <taxon>Gunneridae</taxon>
        <taxon>Pentapetalae</taxon>
        <taxon>rosids</taxon>
        <taxon>malvids</taxon>
        <taxon>Sapindales</taxon>
        <taxon>Anacardiaceae</taxon>
        <taxon>Pistacia</taxon>
    </lineage>
</organism>
<proteinExistence type="predicted"/>
<protein>
    <submittedName>
        <fullName evidence="1">Uncharacterized protein</fullName>
    </submittedName>
</protein>
<evidence type="ECO:0000313" key="1">
    <source>
        <dbReference type="EMBL" id="KAJ0015093.1"/>
    </source>
</evidence>
<comment type="caution">
    <text evidence="1">The sequence shown here is derived from an EMBL/GenBank/DDBJ whole genome shotgun (WGS) entry which is preliminary data.</text>
</comment>
<gene>
    <name evidence="1" type="ORF">Pint_20687</name>
</gene>
<evidence type="ECO:0000313" key="2">
    <source>
        <dbReference type="Proteomes" id="UP001163603"/>
    </source>
</evidence>
<name>A0ACC0XFQ2_9ROSI</name>